<keyword evidence="2" id="KW-1185">Reference proteome</keyword>
<proteinExistence type="predicted"/>
<dbReference type="Proteomes" id="UP000193006">
    <property type="component" value="Chromosome"/>
</dbReference>
<gene>
    <name evidence="1" type="ORF">BkAM31D_12375</name>
</gene>
<accession>A0A1X9MGB7</accession>
<evidence type="ECO:0000313" key="2">
    <source>
        <dbReference type="Proteomes" id="UP000193006"/>
    </source>
</evidence>
<dbReference type="STRING" id="199441.BkAM31D_12375"/>
<reference evidence="1 2" key="1">
    <citation type="submission" date="2017-04" db="EMBL/GenBank/DDBJ databases">
        <title>Bacillus krulwichiae AM31D Genome sequencing and assembly.</title>
        <authorList>
            <person name="Krulwich T.A."/>
            <person name="Anastor L."/>
            <person name="Ehrlich R."/>
            <person name="Ehrlich G.D."/>
            <person name="Janto B."/>
        </authorList>
    </citation>
    <scope>NUCLEOTIDE SEQUENCE [LARGE SCALE GENOMIC DNA]</scope>
    <source>
        <strain evidence="1 2">AM31D</strain>
    </source>
</reference>
<dbReference type="AlphaFoldDB" id="A0A1X9MGB7"/>
<dbReference type="EMBL" id="CP020814">
    <property type="protein sequence ID" value="ARK30561.1"/>
    <property type="molecule type" value="Genomic_DNA"/>
</dbReference>
<evidence type="ECO:0000313" key="1">
    <source>
        <dbReference type="EMBL" id="ARK30561.1"/>
    </source>
</evidence>
<protein>
    <submittedName>
        <fullName evidence="1">Uncharacterized protein</fullName>
    </submittedName>
</protein>
<name>A0A1X9MGB7_9BACI</name>
<dbReference type="KEGG" id="bkw:BkAM31D_12375"/>
<sequence length="37" mass="4563">MTVDELIHDCERKLKRKLTSEEQELIIWIIERSIHTR</sequence>
<organism evidence="1 2">
    <name type="scientific">Halalkalibacter krulwichiae</name>
    <dbReference type="NCBI Taxonomy" id="199441"/>
    <lineage>
        <taxon>Bacteria</taxon>
        <taxon>Bacillati</taxon>
        <taxon>Bacillota</taxon>
        <taxon>Bacilli</taxon>
        <taxon>Bacillales</taxon>
        <taxon>Bacillaceae</taxon>
        <taxon>Halalkalibacter</taxon>
    </lineage>
</organism>